<gene>
    <name evidence="2" type="ORF">ABVK50_04925</name>
</gene>
<name>A0AAU8CST7_9HYPH</name>
<evidence type="ECO:0000313" key="2">
    <source>
        <dbReference type="EMBL" id="XCG49872.1"/>
    </source>
</evidence>
<protein>
    <submittedName>
        <fullName evidence="2">Uncharacterized protein</fullName>
    </submittedName>
</protein>
<sequence>MLRLIPDHVDGDRAVRWEAELWSELGDEADQAARWSGVSESATPSVNLTPAMTLGN</sequence>
<organism evidence="2">
    <name type="scientific">Mesorhizobium sp. WSM2240</name>
    <dbReference type="NCBI Taxonomy" id="3228851"/>
    <lineage>
        <taxon>Bacteria</taxon>
        <taxon>Pseudomonadati</taxon>
        <taxon>Pseudomonadota</taxon>
        <taxon>Alphaproteobacteria</taxon>
        <taxon>Hyphomicrobiales</taxon>
        <taxon>Phyllobacteriaceae</taxon>
        <taxon>Mesorhizobium</taxon>
    </lineage>
</organism>
<evidence type="ECO:0000256" key="1">
    <source>
        <dbReference type="SAM" id="MobiDB-lite"/>
    </source>
</evidence>
<accession>A0AAU8CST7</accession>
<feature type="region of interest" description="Disordered" evidence="1">
    <location>
        <begin position="36"/>
        <end position="56"/>
    </location>
</feature>
<dbReference type="AlphaFoldDB" id="A0AAU8CST7"/>
<dbReference type="RefSeq" id="WP_353642598.1">
    <property type="nucleotide sequence ID" value="NZ_CP159253.1"/>
</dbReference>
<dbReference type="EMBL" id="CP159253">
    <property type="protein sequence ID" value="XCG49872.1"/>
    <property type="molecule type" value="Genomic_DNA"/>
</dbReference>
<feature type="compositionally biased region" description="Polar residues" evidence="1">
    <location>
        <begin position="38"/>
        <end position="56"/>
    </location>
</feature>
<reference evidence="2" key="1">
    <citation type="submission" date="2024-06" db="EMBL/GenBank/DDBJ databases">
        <title>Mesorhizobium karijinii sp. nov., a symbiont of the iconic Swainsona formosa from arid Australia.</title>
        <authorList>
            <person name="Hill Y.J."/>
            <person name="Watkin E.L.J."/>
            <person name="O'Hara G.W."/>
            <person name="Terpolilli J."/>
            <person name="Tye M.L."/>
            <person name="Kohlmeier M.G."/>
        </authorList>
    </citation>
    <scope>NUCLEOTIDE SEQUENCE</scope>
    <source>
        <strain evidence="2">WSM2240</strain>
    </source>
</reference>
<proteinExistence type="predicted"/>